<dbReference type="EMBL" id="KL142369">
    <property type="protein sequence ID" value="KDR83102.1"/>
    <property type="molecule type" value="Genomic_DNA"/>
</dbReference>
<evidence type="ECO:0000313" key="3">
    <source>
        <dbReference type="Proteomes" id="UP000027222"/>
    </source>
</evidence>
<dbReference type="HOGENOM" id="CLU_089359_0_0_1"/>
<gene>
    <name evidence="2" type="ORF">GALMADRAFT_221072</name>
</gene>
<evidence type="ECO:0000313" key="2">
    <source>
        <dbReference type="EMBL" id="KDR83102.1"/>
    </source>
</evidence>
<dbReference type="Proteomes" id="UP000027222">
    <property type="component" value="Unassembled WGS sequence"/>
</dbReference>
<dbReference type="AlphaFoldDB" id="A0A067TL84"/>
<feature type="region of interest" description="Disordered" evidence="1">
    <location>
        <begin position="188"/>
        <end position="253"/>
    </location>
</feature>
<proteinExistence type="predicted"/>
<sequence>MSIPLPAIPTHTHHTEYADPVLRLPSPASSVGTAYGADQTSFSDSEAQLSQAAFERKIEDRMELNAPRDEELRADREPLLMVPAVPGQVPGAPNVKLVRVTERKLEQVEEKVLFDRIMTSLRAEVAQLQENELFEQIILRGSKAALETQPSTNDIDALMRSMMGPSMNIGTSTKPQAYAHLGRANSVGLAQPQPQAPPGAFNFGNGNTRKGSFQSSVLPTQPQSPSEDRNMLSGTTIGGKRSRNGTSRQTRNA</sequence>
<evidence type="ECO:0000256" key="1">
    <source>
        <dbReference type="SAM" id="MobiDB-lite"/>
    </source>
</evidence>
<protein>
    <submittedName>
        <fullName evidence="2">Uncharacterized protein</fullName>
    </submittedName>
</protein>
<organism evidence="2 3">
    <name type="scientific">Galerina marginata (strain CBS 339.88)</name>
    <dbReference type="NCBI Taxonomy" id="685588"/>
    <lineage>
        <taxon>Eukaryota</taxon>
        <taxon>Fungi</taxon>
        <taxon>Dikarya</taxon>
        <taxon>Basidiomycota</taxon>
        <taxon>Agaricomycotina</taxon>
        <taxon>Agaricomycetes</taxon>
        <taxon>Agaricomycetidae</taxon>
        <taxon>Agaricales</taxon>
        <taxon>Agaricineae</taxon>
        <taxon>Strophariaceae</taxon>
        <taxon>Galerina</taxon>
    </lineage>
</organism>
<accession>A0A067TL84</accession>
<feature type="compositionally biased region" description="Polar residues" evidence="1">
    <location>
        <begin position="204"/>
        <end position="225"/>
    </location>
</feature>
<keyword evidence="3" id="KW-1185">Reference proteome</keyword>
<dbReference type="STRING" id="685588.A0A067TL84"/>
<feature type="compositionally biased region" description="Polar residues" evidence="1">
    <location>
        <begin position="244"/>
        <end position="253"/>
    </location>
</feature>
<dbReference type="OrthoDB" id="3227715at2759"/>
<reference evidence="3" key="1">
    <citation type="journal article" date="2014" name="Proc. Natl. Acad. Sci. U.S.A.">
        <title>Extensive sampling of basidiomycete genomes demonstrates inadequacy of the white-rot/brown-rot paradigm for wood decay fungi.</title>
        <authorList>
            <person name="Riley R."/>
            <person name="Salamov A.A."/>
            <person name="Brown D.W."/>
            <person name="Nagy L.G."/>
            <person name="Floudas D."/>
            <person name="Held B.W."/>
            <person name="Levasseur A."/>
            <person name="Lombard V."/>
            <person name="Morin E."/>
            <person name="Otillar R."/>
            <person name="Lindquist E.A."/>
            <person name="Sun H."/>
            <person name="LaButti K.M."/>
            <person name="Schmutz J."/>
            <person name="Jabbour D."/>
            <person name="Luo H."/>
            <person name="Baker S.E."/>
            <person name="Pisabarro A.G."/>
            <person name="Walton J.D."/>
            <person name="Blanchette R.A."/>
            <person name="Henrissat B."/>
            <person name="Martin F."/>
            <person name="Cullen D."/>
            <person name="Hibbett D.S."/>
            <person name="Grigoriev I.V."/>
        </authorList>
    </citation>
    <scope>NUCLEOTIDE SEQUENCE [LARGE SCALE GENOMIC DNA]</scope>
    <source>
        <strain evidence="3">CBS 339.88</strain>
    </source>
</reference>
<name>A0A067TL84_GALM3</name>